<evidence type="ECO:0000313" key="3">
    <source>
        <dbReference type="Proteomes" id="UP000648239"/>
    </source>
</evidence>
<accession>A0A8J7CKW6</accession>
<dbReference type="InterPro" id="IPR038490">
    <property type="entry name" value="Gingipain_propep_sf"/>
</dbReference>
<feature type="domain" description="Gingipain propeptide" evidence="1">
    <location>
        <begin position="141"/>
        <end position="227"/>
    </location>
</feature>
<dbReference type="Pfam" id="PF08126">
    <property type="entry name" value="Propeptide_C25"/>
    <property type="match status" value="1"/>
</dbReference>
<dbReference type="AlphaFoldDB" id="A0A8J7CKW6"/>
<dbReference type="InterPro" id="IPR012600">
    <property type="entry name" value="Propeptide_C25"/>
</dbReference>
<protein>
    <recommendedName>
        <fullName evidence="1">Gingipain propeptide domain-containing protein</fullName>
    </recommendedName>
</protein>
<gene>
    <name evidence="2" type="ORF">IFK94_06015</name>
</gene>
<dbReference type="PROSITE" id="PS00018">
    <property type="entry name" value="EF_HAND_1"/>
    <property type="match status" value="1"/>
</dbReference>
<proteinExistence type="predicted"/>
<feature type="non-terminal residue" evidence="2">
    <location>
        <position position="514"/>
    </location>
</feature>
<dbReference type="GO" id="GO:0004197">
    <property type="term" value="F:cysteine-type endopeptidase activity"/>
    <property type="evidence" value="ECO:0007669"/>
    <property type="project" value="InterPro"/>
</dbReference>
<dbReference type="EMBL" id="JACXWD010000013">
    <property type="protein sequence ID" value="MBD3867663.1"/>
    <property type="molecule type" value="Genomic_DNA"/>
</dbReference>
<dbReference type="InterPro" id="IPR018247">
    <property type="entry name" value="EF_Hand_1_Ca_BS"/>
</dbReference>
<sequence length="514" mass="56621">MRQRRIFGSAVVLSVVLLLFLPQVLGGERTTPFKADGLEAIATRPGSTGYAFRVSSPEVRLTRNGDGTRSIAVTGYPILQVKPGVPQIPTRMVRVAIPAGVTPTLEVRPGVRQVLSGVQPRSVPFLEHTVEPGGHVSERRVQRREQEVYLGRRPFPLQIAWLGEYGTLRDQRYVELFLAPVRFDPGLNGLEVFEDLEVEVLFDVTPGPAEQDPVFEDLYRNAFVNYAQGATFRLGSDGQDPVMPVSASLAVDSLTGTRYRILVREYGVVQLDFPLMSGTDLISEPLSTWSVISQGVQVPVNITDQNGNGFMDNGDWVHFYVQPMDEEPKARINQDYPAPAVDLYEAADFTDENTYFVGIETGTVARMALQPSSPTFTRTPPSSFIATARAETDETWRPLGGEDPWYWAPTLDSADPANSRVVSETVSLPGLADVAGPLTIRVNVRGLSTDPDLNPDHSTRITLRNALSQQLIFDDADFDDRTLHLHDLSWAWTSGPLATDPMEVETEVRAIASG</sequence>
<evidence type="ECO:0000259" key="1">
    <source>
        <dbReference type="Pfam" id="PF08126"/>
    </source>
</evidence>
<comment type="caution">
    <text evidence="2">The sequence shown here is derived from an EMBL/GenBank/DDBJ whole genome shotgun (WGS) entry which is preliminary data.</text>
</comment>
<dbReference type="Proteomes" id="UP000648239">
    <property type="component" value="Unassembled WGS sequence"/>
</dbReference>
<organism evidence="2 3">
    <name type="scientific">Candidatus Polarisedimenticola svalbardensis</name>
    <dbReference type="NCBI Taxonomy" id="2886004"/>
    <lineage>
        <taxon>Bacteria</taxon>
        <taxon>Pseudomonadati</taxon>
        <taxon>Acidobacteriota</taxon>
        <taxon>Candidatus Polarisedimenticolia</taxon>
        <taxon>Candidatus Polarisedimenticolales</taxon>
        <taxon>Candidatus Polarisedimenticolaceae</taxon>
        <taxon>Candidatus Polarisedimenticola</taxon>
    </lineage>
</organism>
<evidence type="ECO:0000313" key="2">
    <source>
        <dbReference type="EMBL" id="MBD3867663.1"/>
    </source>
</evidence>
<dbReference type="Gene3D" id="2.60.40.3800">
    <property type="match status" value="1"/>
</dbReference>
<reference evidence="2 3" key="1">
    <citation type="submission" date="2020-08" db="EMBL/GenBank/DDBJ databases">
        <title>Acidobacteriota in marine sediments use diverse sulfur dissimilation pathways.</title>
        <authorList>
            <person name="Wasmund K."/>
        </authorList>
    </citation>
    <scope>NUCLEOTIDE SEQUENCE [LARGE SCALE GENOMIC DNA]</scope>
    <source>
        <strain evidence="2">MAG AM4</strain>
    </source>
</reference>
<name>A0A8J7CKW6_9BACT</name>